<reference evidence="1" key="1">
    <citation type="submission" date="2022-11" db="EMBL/GenBank/DDBJ databases">
        <title>Centuries of genome instability and evolution in soft-shell clam transmissible cancer (bioRxiv).</title>
        <authorList>
            <person name="Hart S.F.M."/>
            <person name="Yonemitsu M.A."/>
            <person name="Giersch R.M."/>
            <person name="Beal B.F."/>
            <person name="Arriagada G."/>
            <person name="Davis B.W."/>
            <person name="Ostrander E.A."/>
            <person name="Goff S.P."/>
            <person name="Metzger M.J."/>
        </authorList>
    </citation>
    <scope>NUCLEOTIDE SEQUENCE</scope>
    <source>
        <strain evidence="1">MELC-2E11</strain>
        <tissue evidence="1">Siphon/mantle</tissue>
    </source>
</reference>
<proteinExistence type="predicted"/>
<dbReference type="EMBL" id="CP111027">
    <property type="protein sequence ID" value="WAR30102.1"/>
    <property type="molecule type" value="Genomic_DNA"/>
</dbReference>
<protein>
    <submittedName>
        <fullName evidence="1">Uncharacterized protein</fullName>
    </submittedName>
</protein>
<organism evidence="1 2">
    <name type="scientific">Mya arenaria</name>
    <name type="common">Soft-shell clam</name>
    <dbReference type="NCBI Taxonomy" id="6604"/>
    <lineage>
        <taxon>Eukaryota</taxon>
        <taxon>Metazoa</taxon>
        <taxon>Spiralia</taxon>
        <taxon>Lophotrochozoa</taxon>
        <taxon>Mollusca</taxon>
        <taxon>Bivalvia</taxon>
        <taxon>Autobranchia</taxon>
        <taxon>Heteroconchia</taxon>
        <taxon>Euheterodonta</taxon>
        <taxon>Imparidentia</taxon>
        <taxon>Neoheterodontei</taxon>
        <taxon>Myida</taxon>
        <taxon>Myoidea</taxon>
        <taxon>Myidae</taxon>
        <taxon>Mya</taxon>
    </lineage>
</organism>
<dbReference type="Proteomes" id="UP001164746">
    <property type="component" value="Chromosome 16"/>
</dbReference>
<evidence type="ECO:0000313" key="2">
    <source>
        <dbReference type="Proteomes" id="UP001164746"/>
    </source>
</evidence>
<feature type="non-terminal residue" evidence="1">
    <location>
        <position position="1"/>
    </location>
</feature>
<evidence type="ECO:0000313" key="1">
    <source>
        <dbReference type="EMBL" id="WAR30102.1"/>
    </source>
</evidence>
<gene>
    <name evidence="1" type="ORF">MAR_003670</name>
</gene>
<keyword evidence="2" id="KW-1185">Reference proteome</keyword>
<accession>A0ABY7G9W1</accession>
<name>A0ABY7G9W1_MYAAR</name>
<sequence length="85" mass="9889">MQETFTILERLGIPGPKPIWVFGNTHEFKDKSYRPFIYYPDDLRLISIDGCGFIDNFVSESVARIVLDMDADEIDRHAAIVHRFE</sequence>